<evidence type="ECO:0000256" key="5">
    <source>
        <dbReference type="ARBA" id="ARBA00022777"/>
    </source>
</evidence>
<dbReference type="EC" id="2.7.13.3" evidence="2"/>
<dbReference type="InterPro" id="IPR036890">
    <property type="entry name" value="HATPase_C_sf"/>
</dbReference>
<keyword evidence="3" id="KW-0808">Transferase</keyword>
<keyword evidence="5" id="KW-0418">Kinase</keyword>
<dbReference type="eggNOG" id="COG0642">
    <property type="taxonomic scope" value="Bacteria"/>
</dbReference>
<dbReference type="RefSeq" id="WP_004803702.1">
    <property type="nucleotide sequence ID" value="NZ_KB849440.1"/>
</dbReference>
<dbReference type="SUPFAM" id="SSF55874">
    <property type="entry name" value="ATPase domain of HSP90 chaperone/DNA topoisomerase II/histidine kinase"/>
    <property type="match status" value="2"/>
</dbReference>
<dbReference type="Proteomes" id="UP000013209">
    <property type="component" value="Unassembled WGS sequence"/>
</dbReference>
<dbReference type="EMBL" id="APPH01000006">
    <property type="protein sequence ID" value="ENV10195.1"/>
    <property type="molecule type" value="Genomic_DNA"/>
</dbReference>
<comment type="catalytic activity">
    <reaction evidence="1">
        <text>ATP + protein L-histidine = ADP + protein N-phospho-L-histidine.</text>
        <dbReference type="EC" id="2.7.13.3"/>
    </reaction>
</comment>
<dbReference type="GO" id="GO:0005886">
    <property type="term" value="C:plasma membrane"/>
    <property type="evidence" value="ECO:0007669"/>
    <property type="project" value="TreeGrafter"/>
</dbReference>
<dbReference type="PANTHER" id="PTHR44936:SF10">
    <property type="entry name" value="SENSOR PROTEIN RSTB"/>
    <property type="match status" value="1"/>
</dbReference>
<dbReference type="CDD" id="cd00075">
    <property type="entry name" value="HATPase"/>
    <property type="match status" value="1"/>
</dbReference>
<evidence type="ECO:0000256" key="4">
    <source>
        <dbReference type="ARBA" id="ARBA00022741"/>
    </source>
</evidence>
<protein>
    <recommendedName>
        <fullName evidence="2">histidine kinase</fullName>
        <ecNumber evidence="2">2.7.13.3</ecNumber>
    </recommendedName>
</protein>
<reference evidence="9 10" key="1">
    <citation type="submission" date="2013-02" db="EMBL/GenBank/DDBJ databases">
        <title>The Genome Sequence of Acinetobacter sp. CIP 56.2.</title>
        <authorList>
            <consortium name="The Broad Institute Genome Sequencing Platform"/>
            <consortium name="The Broad Institute Genome Sequencing Center for Infectious Disease"/>
            <person name="Cerqueira G."/>
            <person name="Feldgarden M."/>
            <person name="Courvalin P."/>
            <person name="Perichon B."/>
            <person name="Grillot-Courvalin C."/>
            <person name="Clermont D."/>
            <person name="Rocha E."/>
            <person name="Yoon E.-J."/>
            <person name="Nemec A."/>
            <person name="Walker B."/>
            <person name="Young S.K."/>
            <person name="Zeng Q."/>
            <person name="Gargeya S."/>
            <person name="Fitzgerald M."/>
            <person name="Haas B."/>
            <person name="Abouelleil A."/>
            <person name="Alvarado L."/>
            <person name="Arachchi H.M."/>
            <person name="Berlin A.M."/>
            <person name="Chapman S.B."/>
            <person name="Dewar J."/>
            <person name="Goldberg J."/>
            <person name="Griggs A."/>
            <person name="Gujja S."/>
            <person name="Hansen M."/>
            <person name="Howarth C."/>
            <person name="Imamovic A."/>
            <person name="Larimer J."/>
            <person name="McCowan C."/>
            <person name="Murphy C."/>
            <person name="Neiman D."/>
            <person name="Pearson M."/>
            <person name="Priest M."/>
            <person name="Roberts A."/>
            <person name="Saif S."/>
            <person name="Shea T."/>
            <person name="Sisk P."/>
            <person name="Sykes S."/>
            <person name="Wortman J."/>
            <person name="Nusbaum C."/>
            <person name="Birren B."/>
        </authorList>
    </citation>
    <scope>NUCLEOTIDE SEQUENCE [LARGE SCALE GENOMIC DNA]</scope>
    <source>
        <strain evidence="9 10">CIP 56.2</strain>
    </source>
</reference>
<evidence type="ECO:0000259" key="8">
    <source>
        <dbReference type="PROSITE" id="PS50109"/>
    </source>
</evidence>
<dbReference type="InterPro" id="IPR050980">
    <property type="entry name" value="2C_sensor_his_kinase"/>
</dbReference>
<dbReference type="AlphaFoldDB" id="N8XSX9"/>
<evidence type="ECO:0000313" key="10">
    <source>
        <dbReference type="Proteomes" id="UP000013209"/>
    </source>
</evidence>
<gene>
    <name evidence="9" type="ORF">F966_01367</name>
</gene>
<dbReference type="InterPro" id="IPR005467">
    <property type="entry name" value="His_kinase_dom"/>
</dbReference>
<keyword evidence="4" id="KW-0547">Nucleotide-binding</keyword>
<organism evidence="9 10">
    <name type="scientific">Acinetobacter higginsii</name>
    <dbReference type="NCBI Taxonomy" id="70347"/>
    <lineage>
        <taxon>Bacteria</taxon>
        <taxon>Pseudomonadati</taxon>
        <taxon>Pseudomonadota</taxon>
        <taxon>Gammaproteobacteria</taxon>
        <taxon>Moraxellales</taxon>
        <taxon>Moraxellaceae</taxon>
        <taxon>Acinetobacter</taxon>
    </lineage>
</organism>
<dbReference type="Pfam" id="PF19191">
    <property type="entry name" value="HEF_HK"/>
    <property type="match status" value="1"/>
</dbReference>
<dbReference type="PATRIC" id="fig|1144672.3.peg.1310"/>
<proteinExistence type="predicted"/>
<dbReference type="STRING" id="1144672.F966_01367"/>
<dbReference type="InterPro" id="IPR003594">
    <property type="entry name" value="HATPase_dom"/>
</dbReference>
<dbReference type="Gene3D" id="3.30.565.10">
    <property type="entry name" value="Histidine kinase-like ATPase, C-terminal domain"/>
    <property type="match status" value="2"/>
</dbReference>
<dbReference type="Pfam" id="PF13589">
    <property type="entry name" value="HATPase_c_3"/>
    <property type="match status" value="1"/>
</dbReference>
<dbReference type="GO" id="GO:0005524">
    <property type="term" value="F:ATP binding"/>
    <property type="evidence" value="ECO:0007669"/>
    <property type="project" value="UniProtKB-KW"/>
</dbReference>
<accession>N8XSX9</accession>
<feature type="coiled-coil region" evidence="7">
    <location>
        <begin position="489"/>
        <end position="523"/>
    </location>
</feature>
<feature type="domain" description="Histidine kinase" evidence="8">
    <location>
        <begin position="787"/>
        <end position="995"/>
    </location>
</feature>
<dbReference type="HOGENOM" id="CLU_012281_0_0_6"/>
<evidence type="ECO:0000256" key="2">
    <source>
        <dbReference type="ARBA" id="ARBA00012438"/>
    </source>
</evidence>
<evidence type="ECO:0000313" key="9">
    <source>
        <dbReference type="EMBL" id="ENV10195.1"/>
    </source>
</evidence>
<dbReference type="SMART" id="SM00387">
    <property type="entry name" value="HATPase_c"/>
    <property type="match status" value="1"/>
</dbReference>
<evidence type="ECO:0000256" key="7">
    <source>
        <dbReference type="SAM" id="Coils"/>
    </source>
</evidence>
<dbReference type="GO" id="GO:0000155">
    <property type="term" value="F:phosphorelay sensor kinase activity"/>
    <property type="evidence" value="ECO:0007669"/>
    <property type="project" value="TreeGrafter"/>
</dbReference>
<comment type="caution">
    <text evidence="9">The sequence shown here is derived from an EMBL/GenBank/DDBJ whole genome shotgun (WGS) entry which is preliminary data.</text>
</comment>
<dbReference type="PANTHER" id="PTHR44936">
    <property type="entry name" value="SENSOR PROTEIN CREC"/>
    <property type="match status" value="1"/>
</dbReference>
<dbReference type="InterPro" id="IPR043836">
    <property type="entry name" value="DHp"/>
</dbReference>
<evidence type="ECO:0000256" key="3">
    <source>
        <dbReference type="ARBA" id="ARBA00022679"/>
    </source>
</evidence>
<keyword evidence="7" id="KW-0175">Coiled coil</keyword>
<dbReference type="eggNOG" id="COG1196">
    <property type="taxonomic scope" value="Bacteria"/>
</dbReference>
<dbReference type="PROSITE" id="PS50109">
    <property type="entry name" value="HIS_KIN"/>
    <property type="match status" value="1"/>
</dbReference>
<name>N8XSX9_9GAMM</name>
<evidence type="ECO:0000256" key="1">
    <source>
        <dbReference type="ARBA" id="ARBA00000085"/>
    </source>
</evidence>
<keyword evidence="6" id="KW-0067">ATP-binding</keyword>
<evidence type="ECO:0000256" key="6">
    <source>
        <dbReference type="ARBA" id="ARBA00022840"/>
    </source>
</evidence>
<dbReference type="Pfam" id="PF02518">
    <property type="entry name" value="HATPase_c"/>
    <property type="match status" value="1"/>
</dbReference>
<sequence length="997" mass="114825">MAKIKTRARTLDMLGRQQIAGIPTALSELFKNAHDAYADNVEVDYIRKKNLLILRDNGLGMTRQEFEDRWLTIGTDSKFDDEDAIEKPAIDTTKDTRPVMGEKGIGRLAIAAIGPQVLVMTRSKRGDELGELVVSFINWSLFSLAGLDLSDIDIPILTKENGENATLQDIESLKNQAIENVRNLLNKISISKINKICNEIESFKYDPEFWTNALNKQDENLRLIDSREYLQLSELGYGTHFVISPVDSVIDNEIDESEEKEVSKLKKVLLGFSNTIQNDRKPRINASFRDHNLKGDTIDHIAEQEFFTPKDIELADHYFAGNVNQFGQFSGKGKIFKELFDNVPISWKNISNNPISCGPFRIVLAAVQGTKKDTLLSPELHEYLRGKTLKLGGIYIYRDDIRVLPYGGPDVDFFGVEKRRTFRAADSYFSNRNMICYIELSRENNSTLQEKAGREGFIENKAYKQFRSIIENFFISVAKQYFVESGELAETFKFEKERNKKNYEALEKRAKLKNEKKKQLVKDLDVFFENFKDESFKILFLNKHNEIEKKIESFDDDLVEYDSFVIGIEKDKLAFVENLKSKFDLKIPNGLGFNRETSNRIDQYNLIKADFQIELEKFNSNLNSLFVDFENKYGNKVDLKRRITDSLVQQEESYKKNIDQLYTQTNRAIKELTEWATKEIRKNKEEGFRSLLELQTEVASMDFSSKSNAELIELKSSIEKEFQNLSESVSNGLKDIQTQINTSREQTSENTLSSARLVSILETEYEVLKEQQEENLEMIQLGMAFGVIHHEFNHNIIRVRRGIKDLTPWAKANPKLQEIYDNIRTGFDHLDGYLRTFTPLSRRLTRRKSIITGVALRSFLEEIFSERLEKESVEMVFTTEFLNFKIQAFSSTLYPAIVNLVDNAIYWASNSSSLQKKVKLHADSENLFIADTGPGVPLIDRENIFEFGFSRKIGGRGMGLYIARQTLERDGFNLELEEFDREVGAIFKISQIEVEGK</sequence>